<evidence type="ECO:0000313" key="2">
    <source>
        <dbReference type="Proteomes" id="UP000469734"/>
    </source>
</evidence>
<dbReference type="RefSeq" id="WP_161050278.1">
    <property type="nucleotide sequence ID" value="NZ_WWCR01000010.1"/>
</dbReference>
<name>A0A7X4H042_9BURK</name>
<dbReference type="PANTHER" id="PTHR34235:SF4">
    <property type="entry name" value="SLR0291 PROTEIN"/>
    <property type="match status" value="1"/>
</dbReference>
<dbReference type="Proteomes" id="UP000469734">
    <property type="component" value="Unassembled WGS sequence"/>
</dbReference>
<dbReference type="Gene3D" id="1.20.1220.20">
    <property type="entry name" value="Uncharcterised protein PF01724"/>
    <property type="match status" value="1"/>
</dbReference>
<gene>
    <name evidence="1" type="ORF">GTP56_11675</name>
</gene>
<dbReference type="Pfam" id="PF01724">
    <property type="entry name" value="DUF29"/>
    <property type="match status" value="1"/>
</dbReference>
<sequence>MLAATPELRALLADPDCLQDAWLDALLKSIGEANCFDLPDICPWTLEQVALLRSAQWALLDIEHIAEEIEDLNISHRHQLAHRLAILMAHLLKWKYQPDRRDDSWKRTIRDQRQRIAKVLKKMPSLRHLLDDHEWNEEVWTDALGMAVLQTELTYLPKVREWSLEQVLAEDYLPS</sequence>
<dbReference type="InterPro" id="IPR002636">
    <property type="entry name" value="DUF29"/>
</dbReference>
<protein>
    <submittedName>
        <fullName evidence="1">DUF29 family protein</fullName>
    </submittedName>
</protein>
<evidence type="ECO:0000313" key="1">
    <source>
        <dbReference type="EMBL" id="MYM72858.1"/>
    </source>
</evidence>
<dbReference type="PANTHER" id="PTHR34235">
    <property type="entry name" value="SLR1203 PROTEIN-RELATED"/>
    <property type="match status" value="1"/>
</dbReference>
<dbReference type="AlphaFoldDB" id="A0A7X4H042"/>
<reference evidence="1 2" key="1">
    <citation type="submission" date="2019-12" db="EMBL/GenBank/DDBJ databases">
        <title>Novel species isolated from a subtropical stream in China.</title>
        <authorList>
            <person name="Lu H."/>
        </authorList>
    </citation>
    <scope>NUCLEOTIDE SEQUENCE [LARGE SCALE GENOMIC DNA]</scope>
    <source>
        <strain evidence="1 2">FT134W</strain>
    </source>
</reference>
<organism evidence="1 2">
    <name type="scientific">Duganella margarita</name>
    <dbReference type="NCBI Taxonomy" id="2692170"/>
    <lineage>
        <taxon>Bacteria</taxon>
        <taxon>Pseudomonadati</taxon>
        <taxon>Pseudomonadota</taxon>
        <taxon>Betaproteobacteria</taxon>
        <taxon>Burkholderiales</taxon>
        <taxon>Oxalobacteraceae</taxon>
        <taxon>Telluria group</taxon>
        <taxon>Duganella</taxon>
    </lineage>
</organism>
<comment type="caution">
    <text evidence="1">The sequence shown here is derived from an EMBL/GenBank/DDBJ whole genome shotgun (WGS) entry which is preliminary data.</text>
</comment>
<proteinExistence type="predicted"/>
<dbReference type="EMBL" id="WWCR01000010">
    <property type="protein sequence ID" value="MYM72858.1"/>
    <property type="molecule type" value="Genomic_DNA"/>
</dbReference>
<accession>A0A7X4H042</accession>